<dbReference type="EMBL" id="OR769219">
    <property type="protein sequence ID" value="WQJ51382.1"/>
    <property type="molecule type" value="Genomic_DNA"/>
</dbReference>
<protein>
    <submittedName>
        <fullName evidence="1">Uncharacterized protein</fullName>
    </submittedName>
</protein>
<name>A0ABZ0Z199_9CAUD</name>
<evidence type="ECO:0000313" key="1">
    <source>
        <dbReference type="EMBL" id="WQJ51382.1"/>
    </source>
</evidence>
<proteinExistence type="predicted"/>
<accession>A0ABZ0Z199</accession>
<reference evidence="1 2" key="1">
    <citation type="submission" date="2023-11" db="EMBL/GenBank/DDBJ databases">
        <authorList>
            <person name="Cook R."/>
            <person name="Crisci M."/>
            <person name="Pye H."/>
            <person name="Adriaenssens E."/>
            <person name="Santini J."/>
        </authorList>
    </citation>
    <scope>NUCLEOTIDE SEQUENCE [LARGE SCALE GENOMIC DNA]</scope>
    <source>
        <strain evidence="1">Lak_Megaphage_RVC_AP3_GC26</strain>
    </source>
</reference>
<organism evidence="1 2">
    <name type="scientific">phage Lak_Megaphage_RVC_AP3_GC26</name>
    <dbReference type="NCBI Taxonomy" id="3109225"/>
    <lineage>
        <taxon>Viruses</taxon>
        <taxon>Duplodnaviria</taxon>
        <taxon>Heunggongvirae</taxon>
        <taxon>Uroviricota</taxon>
        <taxon>Caudoviricetes</taxon>
        <taxon>Caudoviricetes code 15 clade</taxon>
    </lineage>
</organism>
<keyword evidence="2" id="KW-1185">Reference proteome</keyword>
<dbReference type="Proteomes" id="UP001348805">
    <property type="component" value="Segment"/>
</dbReference>
<evidence type="ECO:0000313" key="2">
    <source>
        <dbReference type="Proteomes" id="UP001348805"/>
    </source>
</evidence>
<sequence>MDIKSNKAGLYFENAYGICETRTYYPVNYDPEKDTNFMRDLSYDTPWKENQPERVFWNRNFMKDTHIFKTFTFYYAEFNHPTLGPAIYGASTNRGFMWKFGSEKDLKCSMRRSIGSIYKTMLKDGYIKIKVGHESYTPN</sequence>